<feature type="compositionally biased region" description="Pro residues" evidence="1">
    <location>
        <begin position="75"/>
        <end position="87"/>
    </location>
</feature>
<comment type="caution">
    <text evidence="2">The sequence shown here is derived from an EMBL/GenBank/DDBJ whole genome shotgun (WGS) entry which is preliminary data.</text>
</comment>
<accession>A0AAW0MNS3</accession>
<name>A0AAW0MNS3_9GOBI</name>
<evidence type="ECO:0000313" key="3">
    <source>
        <dbReference type="Proteomes" id="UP001460270"/>
    </source>
</evidence>
<keyword evidence="3" id="KW-1185">Reference proteome</keyword>
<reference evidence="3" key="1">
    <citation type="submission" date="2024-04" db="EMBL/GenBank/DDBJ databases">
        <title>Salinicola lusitanus LLJ914,a marine bacterium isolated from the Okinawa Trough.</title>
        <authorList>
            <person name="Li J."/>
        </authorList>
    </citation>
    <scope>NUCLEOTIDE SEQUENCE [LARGE SCALE GENOMIC DNA]</scope>
</reference>
<evidence type="ECO:0000256" key="1">
    <source>
        <dbReference type="SAM" id="MobiDB-lite"/>
    </source>
</evidence>
<dbReference type="AlphaFoldDB" id="A0AAW0MNS3"/>
<proteinExistence type="predicted"/>
<dbReference type="Proteomes" id="UP001460270">
    <property type="component" value="Unassembled WGS sequence"/>
</dbReference>
<feature type="region of interest" description="Disordered" evidence="1">
    <location>
        <begin position="70"/>
        <end position="121"/>
    </location>
</feature>
<organism evidence="2 3">
    <name type="scientific">Mugilogobius chulae</name>
    <name type="common">yellowstripe goby</name>
    <dbReference type="NCBI Taxonomy" id="88201"/>
    <lineage>
        <taxon>Eukaryota</taxon>
        <taxon>Metazoa</taxon>
        <taxon>Chordata</taxon>
        <taxon>Craniata</taxon>
        <taxon>Vertebrata</taxon>
        <taxon>Euteleostomi</taxon>
        <taxon>Actinopterygii</taxon>
        <taxon>Neopterygii</taxon>
        <taxon>Teleostei</taxon>
        <taxon>Neoteleostei</taxon>
        <taxon>Acanthomorphata</taxon>
        <taxon>Gobiaria</taxon>
        <taxon>Gobiiformes</taxon>
        <taxon>Gobioidei</taxon>
        <taxon>Gobiidae</taxon>
        <taxon>Gobionellinae</taxon>
        <taxon>Mugilogobius</taxon>
    </lineage>
</organism>
<protein>
    <submittedName>
        <fullName evidence="2">Uncharacterized protein</fullName>
    </submittedName>
</protein>
<gene>
    <name evidence="2" type="ORF">WMY93_031068</name>
</gene>
<evidence type="ECO:0000313" key="2">
    <source>
        <dbReference type="EMBL" id="KAK7878351.1"/>
    </source>
</evidence>
<sequence>MDVLNCGPGATLHIRAFKKPQVADFWVDSLTNLQCQIRAVVRDRSPAPFCRNPALIRRSHAPLKILESLRRETPTHPPTLMTPPPLPSSLHKHTNTNKCEEKQQQQQSLTDTDTRLKRKAP</sequence>
<dbReference type="EMBL" id="JBBPFD010000536">
    <property type="protein sequence ID" value="KAK7878351.1"/>
    <property type="molecule type" value="Genomic_DNA"/>
</dbReference>